<evidence type="ECO:0000256" key="4">
    <source>
        <dbReference type="HAMAP-Rule" id="MF_01925"/>
    </source>
</evidence>
<feature type="domain" description="Pyrroline-5-carboxylate reductase catalytic N-terminal" evidence="9">
    <location>
        <begin position="2"/>
        <end position="91"/>
    </location>
</feature>
<accession>A0A9D9E0T3</accession>
<comment type="subcellular location">
    <subcellularLocation>
        <location evidence="4">Cytoplasm</location>
    </subcellularLocation>
</comment>
<comment type="caution">
    <text evidence="11">The sequence shown here is derived from an EMBL/GenBank/DDBJ whole genome shotgun (WGS) entry which is preliminary data.</text>
</comment>
<proteinExistence type="inferred from homology"/>
<dbReference type="Gene3D" id="3.40.50.720">
    <property type="entry name" value="NAD(P)-binding Rossmann-like Domain"/>
    <property type="match status" value="1"/>
</dbReference>
<reference evidence="11" key="2">
    <citation type="journal article" date="2021" name="PeerJ">
        <title>Extensive microbial diversity within the chicken gut microbiome revealed by metagenomics and culture.</title>
        <authorList>
            <person name="Gilroy R."/>
            <person name="Ravi A."/>
            <person name="Getino M."/>
            <person name="Pursley I."/>
            <person name="Horton D.L."/>
            <person name="Alikhan N.F."/>
            <person name="Baker D."/>
            <person name="Gharbi K."/>
            <person name="Hall N."/>
            <person name="Watson M."/>
            <person name="Adriaenssens E.M."/>
            <person name="Foster-Nyarko E."/>
            <person name="Jarju S."/>
            <person name="Secka A."/>
            <person name="Antonio M."/>
            <person name="Oren A."/>
            <person name="Chaudhuri R.R."/>
            <person name="La Ragione R."/>
            <person name="Hildebrand F."/>
            <person name="Pallen M.J."/>
        </authorList>
    </citation>
    <scope>NUCLEOTIDE SEQUENCE</scope>
    <source>
        <strain evidence="11">7293</strain>
    </source>
</reference>
<dbReference type="InterPro" id="IPR000304">
    <property type="entry name" value="Pyrroline-COOH_reductase"/>
</dbReference>
<dbReference type="SUPFAM" id="SSF48179">
    <property type="entry name" value="6-phosphogluconate dehydrogenase C-terminal domain-like"/>
    <property type="match status" value="1"/>
</dbReference>
<dbReference type="PANTHER" id="PTHR11645:SF0">
    <property type="entry name" value="PYRROLINE-5-CARBOXYLATE REDUCTASE 3"/>
    <property type="match status" value="1"/>
</dbReference>
<keyword evidence="3 4" id="KW-0560">Oxidoreductase</keyword>
<keyword evidence="2 4" id="KW-0521">NADP</keyword>
<dbReference type="AlphaFoldDB" id="A0A9D9E0T3"/>
<dbReference type="Pfam" id="PF03807">
    <property type="entry name" value="F420_oxidored"/>
    <property type="match status" value="1"/>
</dbReference>
<dbReference type="PROSITE" id="PS00521">
    <property type="entry name" value="P5CR"/>
    <property type="match status" value="1"/>
</dbReference>
<evidence type="ECO:0000256" key="3">
    <source>
        <dbReference type="ARBA" id="ARBA00023002"/>
    </source>
</evidence>
<feature type="transmembrane region" description="Helical" evidence="8">
    <location>
        <begin position="154"/>
        <end position="171"/>
    </location>
</feature>
<evidence type="ECO:0000256" key="8">
    <source>
        <dbReference type="SAM" id="Phobius"/>
    </source>
</evidence>
<dbReference type="EC" id="1.5.1.2" evidence="4 5"/>
<dbReference type="InterPro" id="IPR028939">
    <property type="entry name" value="P5C_Rdtase_cat_N"/>
</dbReference>
<comment type="catalytic activity">
    <reaction evidence="4 7">
        <text>L-proline + NADP(+) = (S)-1-pyrroline-5-carboxylate + NADPH + 2 H(+)</text>
        <dbReference type="Rhea" id="RHEA:14109"/>
        <dbReference type="ChEBI" id="CHEBI:15378"/>
        <dbReference type="ChEBI" id="CHEBI:17388"/>
        <dbReference type="ChEBI" id="CHEBI:57783"/>
        <dbReference type="ChEBI" id="CHEBI:58349"/>
        <dbReference type="ChEBI" id="CHEBI:60039"/>
        <dbReference type="EC" id="1.5.1.2"/>
    </reaction>
</comment>
<dbReference type="PANTHER" id="PTHR11645">
    <property type="entry name" value="PYRROLINE-5-CARBOXYLATE REDUCTASE"/>
    <property type="match status" value="1"/>
</dbReference>
<feature type="binding site" evidence="6">
    <location>
        <begin position="64"/>
        <end position="67"/>
    </location>
    <ligand>
        <name>NADP(+)</name>
        <dbReference type="ChEBI" id="CHEBI:58349"/>
    </ligand>
</feature>
<protein>
    <recommendedName>
        <fullName evidence="4 5">Pyrroline-5-carboxylate reductase</fullName>
        <shortName evidence="4">P5C reductase</shortName>
        <shortName evidence="4">P5CR</shortName>
        <ecNumber evidence="4 5">1.5.1.2</ecNumber>
    </recommendedName>
    <alternativeName>
        <fullName evidence="4">PCA reductase</fullName>
    </alternativeName>
</protein>
<dbReference type="PIRSF" id="PIRSF000193">
    <property type="entry name" value="Pyrrol-5-carb_rd"/>
    <property type="match status" value="1"/>
</dbReference>
<dbReference type="NCBIfam" id="TIGR00112">
    <property type="entry name" value="proC"/>
    <property type="match status" value="1"/>
</dbReference>
<dbReference type="FunFam" id="1.10.3730.10:FF:000001">
    <property type="entry name" value="Pyrroline-5-carboxylate reductase"/>
    <property type="match status" value="1"/>
</dbReference>
<feature type="binding site" evidence="6">
    <location>
        <begin position="6"/>
        <end position="11"/>
    </location>
    <ligand>
        <name>NADP(+)</name>
        <dbReference type="ChEBI" id="CHEBI:58349"/>
    </ligand>
</feature>
<dbReference type="InterPro" id="IPR036291">
    <property type="entry name" value="NAD(P)-bd_dom_sf"/>
</dbReference>
<dbReference type="InterPro" id="IPR029036">
    <property type="entry name" value="P5CR_dimer"/>
</dbReference>
<evidence type="ECO:0000313" key="12">
    <source>
        <dbReference type="Proteomes" id="UP000823615"/>
    </source>
</evidence>
<keyword evidence="4" id="KW-0963">Cytoplasm</keyword>
<comment type="catalytic activity">
    <reaction evidence="4">
        <text>L-proline + NAD(+) = (S)-1-pyrroline-5-carboxylate + NADH + 2 H(+)</text>
        <dbReference type="Rhea" id="RHEA:14105"/>
        <dbReference type="ChEBI" id="CHEBI:15378"/>
        <dbReference type="ChEBI" id="CHEBI:17388"/>
        <dbReference type="ChEBI" id="CHEBI:57540"/>
        <dbReference type="ChEBI" id="CHEBI:57945"/>
        <dbReference type="ChEBI" id="CHEBI:60039"/>
        <dbReference type="EC" id="1.5.1.2"/>
    </reaction>
</comment>
<keyword evidence="8" id="KW-1133">Transmembrane helix</keyword>
<keyword evidence="8" id="KW-0472">Membrane</keyword>
<keyword evidence="4 7" id="KW-0028">Amino-acid biosynthesis</keyword>
<dbReference type="GO" id="GO:0055129">
    <property type="term" value="P:L-proline biosynthetic process"/>
    <property type="evidence" value="ECO:0007669"/>
    <property type="project" value="UniProtKB-UniRule"/>
</dbReference>
<comment type="similarity">
    <text evidence="1 4 7">Belongs to the pyrroline-5-carboxylate reductase family.</text>
</comment>
<dbReference type="Pfam" id="PF14748">
    <property type="entry name" value="P5CR_dimer"/>
    <property type="match status" value="1"/>
</dbReference>
<evidence type="ECO:0000313" key="11">
    <source>
        <dbReference type="EMBL" id="MBO8436590.1"/>
    </source>
</evidence>
<evidence type="ECO:0000256" key="1">
    <source>
        <dbReference type="ARBA" id="ARBA00005525"/>
    </source>
</evidence>
<sequence>MRISVIGTGNMGASIATALASAGWEVSVYDKSQEKAEAVAACNSAIAVLSELEEASGSGVIILAVKPQVLPSLYESLKEVDTGLWISIAAGVPLSVLEDHIGSDNVVRFMPNIAAKTGKSVTAIAAGSNVSVEQKDIALSIASSFGSAYFIQESLFPAFIGISGSGIAFFFEMMHQMAMAGVKEGIPYPEALSIVRDTAISAAELQKTTGDNAISLETMVCSAAGTTIEGVKALQDKGFPSAVMEAVEAAANKSIELETKARYGER</sequence>
<gene>
    <name evidence="4 11" type="primary">proC</name>
    <name evidence="11" type="ORF">IAA97_06385</name>
</gene>
<keyword evidence="8" id="KW-0812">Transmembrane</keyword>
<evidence type="ECO:0000256" key="6">
    <source>
        <dbReference type="PIRSR" id="PIRSR000193-1"/>
    </source>
</evidence>
<feature type="domain" description="Pyrroline-5-carboxylate reductase dimerisation" evidence="10">
    <location>
        <begin position="153"/>
        <end position="257"/>
    </location>
</feature>
<dbReference type="GO" id="GO:0004735">
    <property type="term" value="F:pyrroline-5-carboxylate reductase activity"/>
    <property type="evidence" value="ECO:0007669"/>
    <property type="project" value="UniProtKB-UniRule"/>
</dbReference>
<name>A0A9D9E0T3_9SPIO</name>
<evidence type="ECO:0000259" key="9">
    <source>
        <dbReference type="Pfam" id="PF03807"/>
    </source>
</evidence>
<organism evidence="11 12">
    <name type="scientific">Candidatus Ornithospirochaeta stercoripullorum</name>
    <dbReference type="NCBI Taxonomy" id="2840899"/>
    <lineage>
        <taxon>Bacteria</taxon>
        <taxon>Pseudomonadati</taxon>
        <taxon>Spirochaetota</taxon>
        <taxon>Spirochaetia</taxon>
        <taxon>Spirochaetales</taxon>
        <taxon>Spirochaetaceae</taxon>
        <taxon>Spirochaetaceae incertae sedis</taxon>
        <taxon>Candidatus Ornithospirochaeta</taxon>
    </lineage>
</organism>
<dbReference type="InterPro" id="IPR053790">
    <property type="entry name" value="P5CR-like_CS"/>
</dbReference>
<dbReference type="HAMAP" id="MF_01925">
    <property type="entry name" value="P5C_reductase"/>
    <property type="match status" value="1"/>
</dbReference>
<reference evidence="11" key="1">
    <citation type="submission" date="2020-10" db="EMBL/GenBank/DDBJ databases">
        <authorList>
            <person name="Gilroy R."/>
        </authorList>
    </citation>
    <scope>NUCLEOTIDE SEQUENCE</scope>
    <source>
        <strain evidence="11">7293</strain>
    </source>
</reference>
<comment type="function">
    <text evidence="4">Catalyzes the reduction of 1-pyrroline-5-carboxylate (PCA) to L-proline.</text>
</comment>
<dbReference type="InterPro" id="IPR008927">
    <property type="entry name" value="6-PGluconate_DH-like_C_sf"/>
</dbReference>
<keyword evidence="4 7" id="KW-0641">Proline biosynthesis</keyword>
<dbReference type="GO" id="GO:0005737">
    <property type="term" value="C:cytoplasm"/>
    <property type="evidence" value="ECO:0007669"/>
    <property type="project" value="UniProtKB-SubCell"/>
</dbReference>
<evidence type="ECO:0000256" key="5">
    <source>
        <dbReference type="NCBIfam" id="TIGR00112"/>
    </source>
</evidence>
<evidence type="ECO:0000256" key="7">
    <source>
        <dbReference type="RuleBase" id="RU003903"/>
    </source>
</evidence>
<dbReference type="SUPFAM" id="SSF51735">
    <property type="entry name" value="NAD(P)-binding Rossmann-fold domains"/>
    <property type="match status" value="1"/>
</dbReference>
<dbReference type="Gene3D" id="1.10.3730.10">
    <property type="entry name" value="ProC C-terminal domain-like"/>
    <property type="match status" value="1"/>
</dbReference>
<evidence type="ECO:0000256" key="2">
    <source>
        <dbReference type="ARBA" id="ARBA00022857"/>
    </source>
</evidence>
<evidence type="ECO:0000259" key="10">
    <source>
        <dbReference type="Pfam" id="PF14748"/>
    </source>
</evidence>
<dbReference type="Proteomes" id="UP000823615">
    <property type="component" value="Unassembled WGS sequence"/>
</dbReference>
<dbReference type="EMBL" id="JADIMT010000072">
    <property type="protein sequence ID" value="MBO8436590.1"/>
    <property type="molecule type" value="Genomic_DNA"/>
</dbReference>
<comment type="pathway">
    <text evidence="4 7">Amino-acid biosynthesis; L-proline biosynthesis; L-proline from L-glutamate 5-semialdehyde: step 1/1.</text>
</comment>